<sequence length="439" mass="48643">MFKKKATQIVSETSIKKSRKFLNRKTAGITGGVLLTTFIGSQLMTAELPKKDDLYGQQYVTVVKHLQEAGFKNIQGVELSDLEFGKIGESNLVELVSVDGEDWKEGRALKNIPITISYHVPKKDAVEFNLPASKNLTDVEKELKDSGFKQVELTPVLLVEEGNADKKDKIDRLQIGNHTYQSNHFYSTSLPVTLTYFDVSKDNIKLPENLAEAKTKPELEKQLKTAGFTDIKWTAVADKDKAKHEKIQKISLGGAEIQLPTKQEIISKKSTPIVITYYDFSSFAELPSSISTKTATDTKKLFTDGGFSQVSEVATETNEIAKNGQIIAVEIDGKSFNEMNDKVIKKDSKVIIKYWNAEKAIAEKARKEEEERLAAEAQKMAEAEAEAQSQVQQFAATPSQNTYYPNCKAVRQAGAAPIYRGEPGYGSHLDRDGDGVGCE</sequence>
<feature type="coiled-coil region" evidence="1">
    <location>
        <begin position="352"/>
        <end position="393"/>
    </location>
</feature>
<feature type="region of interest" description="Disordered" evidence="2">
    <location>
        <begin position="419"/>
        <end position="439"/>
    </location>
</feature>
<dbReference type="EMBL" id="FIIR01000001">
    <property type="protein sequence ID" value="CYV52287.1"/>
    <property type="molecule type" value="Genomic_DNA"/>
</dbReference>
<feature type="compositionally biased region" description="Basic and acidic residues" evidence="2">
    <location>
        <begin position="428"/>
        <end position="439"/>
    </location>
</feature>
<keyword evidence="1" id="KW-0175">Coiled coil</keyword>
<feature type="domain" description="Excalibur calcium-binding" evidence="3">
    <location>
        <begin position="403"/>
        <end position="439"/>
    </location>
</feature>
<evidence type="ECO:0000256" key="1">
    <source>
        <dbReference type="SAM" id="Coils"/>
    </source>
</evidence>
<dbReference type="RefSeq" id="WP_044755161.1">
    <property type="nucleotide sequence ID" value="NZ_CEEK01000107.1"/>
</dbReference>
<proteinExistence type="predicted"/>
<accession>A0A0Z8JEE7</accession>
<reference evidence="4 5" key="1">
    <citation type="submission" date="2016-02" db="EMBL/GenBank/DDBJ databases">
        <authorList>
            <consortium name="Pathogen Informatics"/>
        </authorList>
    </citation>
    <scope>NUCLEOTIDE SEQUENCE [LARGE SCALE GENOMIC DNA]</scope>
    <source>
        <strain evidence="4 5">LSS95</strain>
    </source>
</reference>
<dbReference type="Pfam" id="PF05901">
    <property type="entry name" value="Excalibur"/>
    <property type="match status" value="1"/>
</dbReference>
<dbReference type="InterPro" id="IPR008613">
    <property type="entry name" value="Excalibur_Ca-bd_domain"/>
</dbReference>
<name>A0A0Z8JEE7_STRSU</name>
<evidence type="ECO:0000256" key="2">
    <source>
        <dbReference type="SAM" id="MobiDB-lite"/>
    </source>
</evidence>
<dbReference type="AlphaFoldDB" id="A0A0Z8JEE7"/>
<gene>
    <name evidence="4" type="ORF">ERS132457_00161</name>
</gene>
<dbReference type="Proteomes" id="UP000069831">
    <property type="component" value="Unassembled WGS sequence"/>
</dbReference>
<evidence type="ECO:0000313" key="5">
    <source>
        <dbReference type="Proteomes" id="UP000069831"/>
    </source>
</evidence>
<evidence type="ECO:0000313" key="4">
    <source>
        <dbReference type="EMBL" id="CYV52287.1"/>
    </source>
</evidence>
<evidence type="ECO:0000259" key="3">
    <source>
        <dbReference type="SMART" id="SM00894"/>
    </source>
</evidence>
<protein>
    <submittedName>
        <fullName evidence="4">Excalibur domain-containing protein</fullName>
    </submittedName>
</protein>
<dbReference type="SMART" id="SM00894">
    <property type="entry name" value="Excalibur"/>
    <property type="match status" value="1"/>
</dbReference>
<organism evidence="4 5">
    <name type="scientific">Streptococcus suis</name>
    <dbReference type="NCBI Taxonomy" id="1307"/>
    <lineage>
        <taxon>Bacteria</taxon>
        <taxon>Bacillati</taxon>
        <taxon>Bacillota</taxon>
        <taxon>Bacilli</taxon>
        <taxon>Lactobacillales</taxon>
        <taxon>Streptococcaceae</taxon>
        <taxon>Streptococcus</taxon>
    </lineage>
</organism>